<evidence type="ECO:0000313" key="2">
    <source>
        <dbReference type="EMBL" id="KUK45218.1"/>
    </source>
</evidence>
<name>A0A117LG22_9EURY</name>
<feature type="domain" description="AB hydrolase-1" evidence="1">
    <location>
        <begin position="78"/>
        <end position="309"/>
    </location>
</feature>
<sequence>MSALRLEFASLSSTLTTIFSVTAAVVVALVLLLSAFPAAAVEPIKETETIGDSPSGSGGNVTAGDIRMYYEIHGEGEPLLLIMGLGGHILDWGWVLPKRLAEGRSVIVFDNRGAGRSDQPAGPYSIAEMANDTVGLLDSLGIERADVFGVSMGGMIAQEMAVYHPERIGRLILGATSPGGEAQVLAPPEVQAYLEPRPDLTLHEALWWGAPAGFPVEFIDAHPEVVERKIQANMAYPSSLEAYRAQLTAYRAFAIGDRISEICAPTLVLAGDSDILIPPENGRILANKIPGAEFRTIKEAGHLFWISHPGETYSAVAEFLEGNETRVL</sequence>
<dbReference type="PATRIC" id="fig|301375.7.peg.2002"/>
<dbReference type="Proteomes" id="UP000057043">
    <property type="component" value="Unassembled WGS sequence"/>
</dbReference>
<gene>
    <name evidence="2" type="ORF">XD72_0467</name>
</gene>
<dbReference type="PANTHER" id="PTHR43433:SF5">
    <property type="entry name" value="AB HYDROLASE-1 DOMAIN-CONTAINING PROTEIN"/>
    <property type="match status" value="1"/>
</dbReference>
<dbReference type="EMBL" id="LGFT01000007">
    <property type="protein sequence ID" value="KUK45218.1"/>
    <property type="molecule type" value="Genomic_DNA"/>
</dbReference>
<dbReference type="PANTHER" id="PTHR43433">
    <property type="entry name" value="HYDROLASE, ALPHA/BETA FOLD FAMILY PROTEIN"/>
    <property type="match status" value="1"/>
</dbReference>
<accession>A0A117LG22</accession>
<dbReference type="InterPro" id="IPR050471">
    <property type="entry name" value="AB_hydrolase"/>
</dbReference>
<dbReference type="PRINTS" id="PR00111">
    <property type="entry name" value="ABHYDROLASE"/>
</dbReference>
<keyword evidence="2" id="KW-0378">Hydrolase</keyword>
<evidence type="ECO:0000259" key="1">
    <source>
        <dbReference type="Pfam" id="PF00561"/>
    </source>
</evidence>
<comment type="caution">
    <text evidence="2">The sequence shown here is derived from an EMBL/GenBank/DDBJ whole genome shotgun (WGS) entry which is preliminary data.</text>
</comment>
<dbReference type="InterPro" id="IPR029058">
    <property type="entry name" value="AB_hydrolase_fold"/>
</dbReference>
<dbReference type="InterPro" id="IPR000073">
    <property type="entry name" value="AB_hydrolase_1"/>
</dbReference>
<dbReference type="Pfam" id="PF00561">
    <property type="entry name" value="Abhydrolase_1"/>
    <property type="match status" value="1"/>
</dbReference>
<dbReference type="GO" id="GO:0046503">
    <property type="term" value="P:glycerolipid catabolic process"/>
    <property type="evidence" value="ECO:0007669"/>
    <property type="project" value="TreeGrafter"/>
</dbReference>
<organism evidence="2 3">
    <name type="scientific">Methanothrix harundinacea</name>
    <dbReference type="NCBI Taxonomy" id="301375"/>
    <lineage>
        <taxon>Archaea</taxon>
        <taxon>Methanobacteriati</taxon>
        <taxon>Methanobacteriota</taxon>
        <taxon>Stenosarchaea group</taxon>
        <taxon>Methanomicrobia</taxon>
        <taxon>Methanotrichales</taxon>
        <taxon>Methanotrichaceae</taxon>
        <taxon>Methanothrix</taxon>
    </lineage>
</organism>
<proteinExistence type="predicted"/>
<evidence type="ECO:0000313" key="3">
    <source>
        <dbReference type="Proteomes" id="UP000057043"/>
    </source>
</evidence>
<reference evidence="2 3" key="1">
    <citation type="journal article" date="2015" name="MBio">
        <title>Genome-Resolved Metagenomic Analysis Reveals Roles for Candidate Phyla and Other Microbial Community Members in Biogeochemical Transformations in Oil Reservoirs.</title>
        <authorList>
            <person name="Hu P."/>
            <person name="Tom L."/>
            <person name="Singh A."/>
            <person name="Thomas B.C."/>
            <person name="Baker B.J."/>
            <person name="Piceno Y.M."/>
            <person name="Andersen G.L."/>
            <person name="Banfield J.F."/>
        </authorList>
    </citation>
    <scope>NUCLEOTIDE SEQUENCE [LARGE SCALE GENOMIC DNA]</scope>
    <source>
        <strain evidence="2">57_489</strain>
    </source>
</reference>
<dbReference type="AlphaFoldDB" id="A0A117LG22"/>
<dbReference type="SUPFAM" id="SSF53474">
    <property type="entry name" value="alpha/beta-Hydrolases"/>
    <property type="match status" value="1"/>
</dbReference>
<protein>
    <submittedName>
        <fullName evidence="2">Alpha/beta hydrolase fold protein</fullName>
    </submittedName>
</protein>
<dbReference type="GO" id="GO:0004806">
    <property type="term" value="F:triacylglycerol lipase activity"/>
    <property type="evidence" value="ECO:0007669"/>
    <property type="project" value="TreeGrafter"/>
</dbReference>
<dbReference type="Gene3D" id="3.40.50.1820">
    <property type="entry name" value="alpha/beta hydrolase"/>
    <property type="match status" value="1"/>
</dbReference>